<evidence type="ECO:0000256" key="1">
    <source>
        <dbReference type="SAM" id="MobiDB-lite"/>
    </source>
</evidence>
<keyword evidence="3" id="KW-1185">Reference proteome</keyword>
<dbReference type="AlphaFoldDB" id="A0A2A9NHT0"/>
<accession>A0A2A9NHT0</accession>
<sequence length="163" mass="18739">MAPQAYLQMHNLLSRRKQTIHENFERIKAICQSLATSMNRLSHLQNVERQQPASSSRIQEDSLTEPLFYDQPNDVVQQISSRDDDLPLSDHNTLRHPNGTGNIETDDQDHEADLPSEFASATLPKLRLAEDMINSIQKQDSRKTFVIQLLSRIYEIQTLQLSK</sequence>
<proteinExistence type="predicted"/>
<organism evidence="2 3">
    <name type="scientific">Amanita thiersii Skay4041</name>
    <dbReference type="NCBI Taxonomy" id="703135"/>
    <lineage>
        <taxon>Eukaryota</taxon>
        <taxon>Fungi</taxon>
        <taxon>Dikarya</taxon>
        <taxon>Basidiomycota</taxon>
        <taxon>Agaricomycotina</taxon>
        <taxon>Agaricomycetes</taxon>
        <taxon>Agaricomycetidae</taxon>
        <taxon>Agaricales</taxon>
        <taxon>Pluteineae</taxon>
        <taxon>Amanitaceae</taxon>
        <taxon>Amanita</taxon>
    </lineage>
</organism>
<protein>
    <submittedName>
        <fullName evidence="2">Uncharacterized protein</fullName>
    </submittedName>
</protein>
<reference evidence="2 3" key="1">
    <citation type="submission" date="2014-02" db="EMBL/GenBank/DDBJ databases">
        <title>Transposable element dynamics among asymbiotic and ectomycorrhizal Amanita fungi.</title>
        <authorList>
            <consortium name="DOE Joint Genome Institute"/>
            <person name="Hess J."/>
            <person name="Skrede I."/>
            <person name="Wolfe B."/>
            <person name="LaButti K."/>
            <person name="Ohm R.A."/>
            <person name="Grigoriev I.V."/>
            <person name="Pringle A."/>
        </authorList>
    </citation>
    <scope>NUCLEOTIDE SEQUENCE [LARGE SCALE GENOMIC DNA]</scope>
    <source>
        <strain evidence="2 3">SKay4041</strain>
    </source>
</reference>
<evidence type="ECO:0000313" key="2">
    <source>
        <dbReference type="EMBL" id="PFH47213.1"/>
    </source>
</evidence>
<dbReference type="EMBL" id="KZ302127">
    <property type="protein sequence ID" value="PFH47213.1"/>
    <property type="molecule type" value="Genomic_DNA"/>
</dbReference>
<dbReference type="Proteomes" id="UP000242287">
    <property type="component" value="Unassembled WGS sequence"/>
</dbReference>
<name>A0A2A9NHT0_9AGAR</name>
<gene>
    <name evidence="2" type="ORF">AMATHDRAFT_50472</name>
</gene>
<feature type="region of interest" description="Disordered" evidence="1">
    <location>
        <begin position="82"/>
        <end position="109"/>
    </location>
</feature>
<evidence type="ECO:0000313" key="3">
    <source>
        <dbReference type="Proteomes" id="UP000242287"/>
    </source>
</evidence>